<dbReference type="VEuPathDB" id="FungiDB:CC1G_03679"/>
<evidence type="ECO:0000313" key="3">
    <source>
        <dbReference type="Proteomes" id="UP000001861"/>
    </source>
</evidence>
<dbReference type="eggNOG" id="ENOG502STKX">
    <property type="taxonomic scope" value="Eukaryota"/>
</dbReference>
<protein>
    <submittedName>
        <fullName evidence="2">Uncharacterized protein</fullName>
    </submittedName>
</protein>
<feature type="region of interest" description="Disordered" evidence="1">
    <location>
        <begin position="141"/>
        <end position="171"/>
    </location>
</feature>
<dbReference type="OrthoDB" id="3192267at2759"/>
<evidence type="ECO:0000256" key="1">
    <source>
        <dbReference type="SAM" id="MobiDB-lite"/>
    </source>
</evidence>
<accession>A8N1Y6</accession>
<organism evidence="2 3">
    <name type="scientific">Coprinopsis cinerea (strain Okayama-7 / 130 / ATCC MYA-4618 / FGSC 9003)</name>
    <name type="common">Inky cap fungus</name>
    <name type="synonym">Hormographiella aspergillata</name>
    <dbReference type="NCBI Taxonomy" id="240176"/>
    <lineage>
        <taxon>Eukaryota</taxon>
        <taxon>Fungi</taxon>
        <taxon>Dikarya</taxon>
        <taxon>Basidiomycota</taxon>
        <taxon>Agaricomycotina</taxon>
        <taxon>Agaricomycetes</taxon>
        <taxon>Agaricomycetidae</taxon>
        <taxon>Agaricales</taxon>
        <taxon>Agaricineae</taxon>
        <taxon>Psathyrellaceae</taxon>
        <taxon>Coprinopsis</taxon>
    </lineage>
</organism>
<sequence length="171" mass="18826">MARPPYYILVALNSTSQPATSNNLRHPAIQYHYTDDSPLALLPQYQDEHVLILNHGQDNAPTTVHSISQDLITTGLKVDDAPGAAVAASSQENVDGRDDRMYIIETTRDDRPPTPPHEERKPASAILAQFKARNDMIRHALNYPSVTGSDTRAAPTNHDYTAPQPPPEPSK</sequence>
<dbReference type="KEGG" id="cci:CC1G_03679"/>
<dbReference type="InParanoid" id="A8N1Y6"/>
<dbReference type="Proteomes" id="UP000001861">
    <property type="component" value="Unassembled WGS sequence"/>
</dbReference>
<dbReference type="OMA" id="IQYHYAD"/>
<dbReference type="GeneID" id="6005311"/>
<dbReference type="EMBL" id="AACS02000001">
    <property type="protein sequence ID" value="EAU92892.1"/>
    <property type="molecule type" value="Genomic_DNA"/>
</dbReference>
<evidence type="ECO:0000313" key="2">
    <source>
        <dbReference type="EMBL" id="EAU92892.1"/>
    </source>
</evidence>
<reference evidence="2 3" key="1">
    <citation type="journal article" date="2010" name="Proc. Natl. Acad. Sci. U.S.A.">
        <title>Insights into evolution of multicellular fungi from the assembled chromosomes of the mushroom Coprinopsis cinerea (Coprinus cinereus).</title>
        <authorList>
            <person name="Stajich J.E."/>
            <person name="Wilke S.K."/>
            <person name="Ahren D."/>
            <person name="Au C.H."/>
            <person name="Birren B.W."/>
            <person name="Borodovsky M."/>
            <person name="Burns C."/>
            <person name="Canback B."/>
            <person name="Casselton L.A."/>
            <person name="Cheng C.K."/>
            <person name="Deng J."/>
            <person name="Dietrich F.S."/>
            <person name="Fargo D.C."/>
            <person name="Farman M.L."/>
            <person name="Gathman A.C."/>
            <person name="Goldberg J."/>
            <person name="Guigo R."/>
            <person name="Hoegger P.J."/>
            <person name="Hooker J.B."/>
            <person name="Huggins A."/>
            <person name="James T.Y."/>
            <person name="Kamada T."/>
            <person name="Kilaru S."/>
            <person name="Kodira C."/>
            <person name="Kues U."/>
            <person name="Kupfer D."/>
            <person name="Kwan H.S."/>
            <person name="Lomsadze A."/>
            <person name="Li W."/>
            <person name="Lilly W.W."/>
            <person name="Ma L.J."/>
            <person name="Mackey A.J."/>
            <person name="Manning G."/>
            <person name="Martin F."/>
            <person name="Muraguchi H."/>
            <person name="Natvig D.O."/>
            <person name="Palmerini H."/>
            <person name="Ramesh M.A."/>
            <person name="Rehmeyer C.J."/>
            <person name="Roe B.A."/>
            <person name="Shenoy N."/>
            <person name="Stanke M."/>
            <person name="Ter-Hovhannisyan V."/>
            <person name="Tunlid A."/>
            <person name="Velagapudi R."/>
            <person name="Vision T.J."/>
            <person name="Zeng Q."/>
            <person name="Zolan M.E."/>
            <person name="Pukkila P.J."/>
        </authorList>
    </citation>
    <scope>NUCLEOTIDE SEQUENCE [LARGE SCALE GENOMIC DNA]</scope>
    <source>
        <strain evidence="3">Okayama-7 / 130 / ATCC MYA-4618 / FGSC 9003</strain>
    </source>
</reference>
<dbReference type="AlphaFoldDB" id="A8N1Y6"/>
<keyword evidence="3" id="KW-1185">Reference proteome</keyword>
<proteinExistence type="predicted"/>
<dbReference type="RefSeq" id="XP_001828885.1">
    <property type="nucleotide sequence ID" value="XM_001828833.2"/>
</dbReference>
<name>A8N1Y6_COPC7</name>
<gene>
    <name evidence="2" type="ORF">CC1G_03679</name>
</gene>
<comment type="caution">
    <text evidence="2">The sequence shown here is derived from an EMBL/GenBank/DDBJ whole genome shotgun (WGS) entry which is preliminary data.</text>
</comment>